<sequence>MDINQWLNNTNIAETPTLPQQLGFPTFLHDKHEVTDQPRSHRLKRKRASSDTSLLAPGFLQKPAEKDDVPAHDGNMSDHDSSSSCSSSTEDSASQPEPPPKTYERRARHKTRPELYEPKSGHKNRREGDRTQKMKRKKNSKGKRHKSKRKESRSAGLVQSFHAKNVPKDRLTLTPAASLGLFKRGRASIPVKGHGLPDLVFSEMKFLQTPRDHQDEQPKSSKKTRKKDRTLVQQDEISSYFDTKRLVLAERHHNIPSKTVPPGRDGSIPSQLSTRRHPTSTSEDEGIGRPVPAAFLARSLFTRLQHLHQSFLALRQSSKSDNSRELRPDTMVIAVLPELPLNVYRRRYIEDQINSGRRTKNIKRALFNAPPTRGQRLGVENATGAELLPLAPLDADGRDTRSQSRLTPLSRSENTRARIERPKAAPRSQGGEISAVVGCDDEKENIDPKVSSPLGKLLRHCDEALADQSVLEILEPTQSKKDRFKGLSAPSSRSIPRIRVWEPSQDDNDYTAPSLRSNRSLSRSQHSGVPGDGVLQDPMAGYRELDESDHPDDIYMDETEDHSLLGRSGAWLTGPQDRGEVYCADVWEDVLEGNEGEEETVLSEEVEEEDEGLFAGFWRPNILY</sequence>
<proteinExistence type="predicted"/>
<feature type="compositionally biased region" description="Basic and acidic residues" evidence="1">
    <location>
        <begin position="413"/>
        <end position="423"/>
    </location>
</feature>
<dbReference type="STRING" id="331657.A0A4U0XXG8"/>
<organism evidence="2 3">
    <name type="scientific">Cryomyces minteri</name>
    <dbReference type="NCBI Taxonomy" id="331657"/>
    <lineage>
        <taxon>Eukaryota</taxon>
        <taxon>Fungi</taxon>
        <taxon>Dikarya</taxon>
        <taxon>Ascomycota</taxon>
        <taxon>Pezizomycotina</taxon>
        <taxon>Dothideomycetes</taxon>
        <taxon>Dothideomycetes incertae sedis</taxon>
        <taxon>Cryomyces</taxon>
    </lineage>
</organism>
<feature type="compositionally biased region" description="Basic residues" evidence="1">
    <location>
        <begin position="133"/>
        <end position="151"/>
    </location>
</feature>
<feature type="compositionally biased region" description="Basic and acidic residues" evidence="1">
    <location>
        <begin position="112"/>
        <end position="132"/>
    </location>
</feature>
<feature type="compositionally biased region" description="Basic and acidic residues" evidence="1">
    <location>
        <begin position="63"/>
        <end position="81"/>
    </location>
</feature>
<feature type="region of interest" description="Disordered" evidence="1">
    <location>
        <begin position="209"/>
        <end position="231"/>
    </location>
</feature>
<feature type="region of interest" description="Disordered" evidence="1">
    <location>
        <begin position="33"/>
        <end position="168"/>
    </location>
</feature>
<evidence type="ECO:0000256" key="1">
    <source>
        <dbReference type="SAM" id="MobiDB-lite"/>
    </source>
</evidence>
<feature type="compositionally biased region" description="Basic and acidic residues" evidence="1">
    <location>
        <begin position="210"/>
        <end position="219"/>
    </location>
</feature>
<dbReference type="AlphaFoldDB" id="A0A4U0XXG8"/>
<gene>
    <name evidence="2" type="ORF">B0A49_00268</name>
</gene>
<dbReference type="OrthoDB" id="2537141at2759"/>
<reference evidence="2 3" key="1">
    <citation type="submission" date="2017-03" db="EMBL/GenBank/DDBJ databases">
        <title>Genomes of endolithic fungi from Antarctica.</title>
        <authorList>
            <person name="Coleine C."/>
            <person name="Masonjones S."/>
            <person name="Stajich J.E."/>
        </authorList>
    </citation>
    <scope>NUCLEOTIDE SEQUENCE [LARGE SCALE GENOMIC DNA]</scope>
    <source>
        <strain evidence="2 3">CCFEE 5187</strain>
    </source>
</reference>
<keyword evidence="3" id="KW-1185">Reference proteome</keyword>
<feature type="region of interest" description="Disordered" evidence="1">
    <location>
        <begin position="482"/>
        <end position="538"/>
    </location>
</feature>
<name>A0A4U0XXG8_9PEZI</name>
<feature type="compositionally biased region" description="Low complexity" evidence="1">
    <location>
        <begin position="514"/>
        <end position="524"/>
    </location>
</feature>
<dbReference type="Proteomes" id="UP000308768">
    <property type="component" value="Unassembled WGS sequence"/>
</dbReference>
<accession>A0A4U0XXG8</accession>
<protein>
    <submittedName>
        <fullName evidence="2">Uncharacterized protein</fullName>
    </submittedName>
</protein>
<evidence type="ECO:0000313" key="3">
    <source>
        <dbReference type="Proteomes" id="UP000308768"/>
    </source>
</evidence>
<feature type="region of interest" description="Disordered" evidence="1">
    <location>
        <begin position="253"/>
        <end position="288"/>
    </location>
</feature>
<comment type="caution">
    <text evidence="2">The sequence shown here is derived from an EMBL/GenBank/DDBJ whole genome shotgun (WGS) entry which is preliminary data.</text>
</comment>
<feature type="region of interest" description="Disordered" evidence="1">
    <location>
        <begin position="392"/>
        <end position="432"/>
    </location>
</feature>
<feature type="compositionally biased region" description="Polar residues" evidence="1">
    <location>
        <begin position="403"/>
        <end position="412"/>
    </location>
</feature>
<feature type="compositionally biased region" description="Low complexity" evidence="1">
    <location>
        <begin position="82"/>
        <end position="94"/>
    </location>
</feature>
<evidence type="ECO:0000313" key="2">
    <source>
        <dbReference type="EMBL" id="TKA81361.1"/>
    </source>
</evidence>
<dbReference type="EMBL" id="NAJN01000027">
    <property type="protein sequence ID" value="TKA81361.1"/>
    <property type="molecule type" value="Genomic_DNA"/>
</dbReference>